<proteinExistence type="inferred from homology"/>
<organism evidence="3 4">
    <name type="scientific">Acinetobacter venetianus</name>
    <dbReference type="NCBI Taxonomy" id="52133"/>
    <lineage>
        <taxon>Bacteria</taxon>
        <taxon>Pseudomonadati</taxon>
        <taxon>Pseudomonadota</taxon>
        <taxon>Gammaproteobacteria</taxon>
        <taxon>Moraxellales</taxon>
        <taxon>Moraxellaceae</taxon>
        <taxon>Acinetobacter</taxon>
    </lineage>
</organism>
<dbReference type="InterPro" id="IPR036249">
    <property type="entry name" value="Thioredoxin-like_sf"/>
</dbReference>
<dbReference type="InterPro" id="IPR006660">
    <property type="entry name" value="Arsenate_reductase-like"/>
</dbReference>
<dbReference type="AlphaFoldDB" id="A0A137Y276"/>
<name>A0A137Y276_9GAMM</name>
<dbReference type="Pfam" id="PF03960">
    <property type="entry name" value="ArsC"/>
    <property type="match status" value="1"/>
</dbReference>
<dbReference type="GeneID" id="58193905"/>
<dbReference type="SUPFAM" id="SSF52833">
    <property type="entry name" value="Thioredoxin-like"/>
    <property type="match status" value="1"/>
</dbReference>
<dbReference type="PANTHER" id="PTHR30041:SF8">
    <property type="entry name" value="PROTEIN YFFB"/>
    <property type="match status" value="1"/>
</dbReference>
<dbReference type="EMBL" id="JRUE01000064">
    <property type="protein sequence ID" value="KXZ73443.1"/>
    <property type="molecule type" value="Genomic_DNA"/>
</dbReference>
<dbReference type="NCBIfam" id="TIGR01617">
    <property type="entry name" value="arsC_related"/>
    <property type="match status" value="1"/>
</dbReference>
<comment type="caution">
    <text evidence="3">The sequence shown here is derived from an EMBL/GenBank/DDBJ whole genome shotgun (WGS) entry which is preliminary data.</text>
</comment>
<evidence type="ECO:0000313" key="4">
    <source>
        <dbReference type="Proteomes" id="UP000075680"/>
    </source>
</evidence>
<gene>
    <name evidence="3" type="primary">spxA</name>
    <name evidence="3" type="ORF">AVENLUH5627_00599</name>
</gene>
<protein>
    <submittedName>
        <fullName evidence="3">Regulatory protein Spx</fullName>
    </submittedName>
</protein>
<comment type="similarity">
    <text evidence="1 2">Belongs to the ArsC family.</text>
</comment>
<dbReference type="RefSeq" id="WP_004878086.1">
    <property type="nucleotide sequence ID" value="NZ_BCLZ01000006.1"/>
</dbReference>
<reference evidence="3 4" key="1">
    <citation type="journal article" date="2016" name="Sci. Rep.">
        <title>Genomic and phenotypic characterization of the species Acinetobacter venetianus.</title>
        <authorList>
            <person name="Fondi M."/>
            <person name="Maida I."/>
            <person name="Perrin E."/>
            <person name="Orlandini V."/>
            <person name="La Torre L."/>
            <person name="Bosi E."/>
            <person name="Negroni A."/>
            <person name="Zanaroli G."/>
            <person name="Fava F."/>
            <person name="Decorosi F."/>
            <person name="Giovannetti L."/>
            <person name="Viti C."/>
            <person name="Vaneechoutte M."/>
            <person name="Dijkshoorn L."/>
            <person name="Fani R."/>
        </authorList>
    </citation>
    <scope>NUCLEOTIDE SEQUENCE [LARGE SCALE GENOMIC DNA]</scope>
    <source>
        <strain evidence="3 4">LUH5627</strain>
    </source>
</reference>
<dbReference type="CDD" id="cd03035">
    <property type="entry name" value="ArsC_Yffb"/>
    <property type="match status" value="1"/>
</dbReference>
<dbReference type="InterPro" id="IPR006504">
    <property type="entry name" value="Tscrpt_reg_Spx/MgsR"/>
</dbReference>
<accession>A0A137Y276</accession>
<evidence type="ECO:0000313" key="3">
    <source>
        <dbReference type="EMBL" id="KXZ73443.1"/>
    </source>
</evidence>
<sequence length="116" mass="13027">MFKIYGIKNCNSMKKAFDALQAKGINYEFHDYKKQGIDADTLAVWLKEIGADKVLNKKGTTWRKLTADEQAHATSNEQNLIETLMSQPSLIKRPVLQTPQGFVIGFDEASYEALSA</sequence>
<evidence type="ECO:0000256" key="2">
    <source>
        <dbReference type="PROSITE-ProRule" id="PRU01282"/>
    </source>
</evidence>
<dbReference type="PANTHER" id="PTHR30041">
    <property type="entry name" value="ARSENATE REDUCTASE"/>
    <property type="match status" value="1"/>
</dbReference>
<dbReference type="Gene3D" id="3.40.30.10">
    <property type="entry name" value="Glutaredoxin"/>
    <property type="match status" value="1"/>
</dbReference>
<dbReference type="PATRIC" id="fig|52133.18.peg.623"/>
<dbReference type="Proteomes" id="UP000075680">
    <property type="component" value="Unassembled WGS sequence"/>
</dbReference>
<evidence type="ECO:0000256" key="1">
    <source>
        <dbReference type="ARBA" id="ARBA00007198"/>
    </source>
</evidence>
<accession>A0A150I1E3</accession>
<dbReference type="PROSITE" id="PS51353">
    <property type="entry name" value="ARSC"/>
    <property type="match status" value="1"/>
</dbReference>